<accession>A0A150NZA5</accession>
<organism evidence="3 4">
    <name type="scientific">Sorangium cellulosum</name>
    <name type="common">Polyangium cellulosum</name>
    <dbReference type="NCBI Taxonomy" id="56"/>
    <lineage>
        <taxon>Bacteria</taxon>
        <taxon>Pseudomonadati</taxon>
        <taxon>Myxococcota</taxon>
        <taxon>Polyangia</taxon>
        <taxon>Polyangiales</taxon>
        <taxon>Polyangiaceae</taxon>
        <taxon>Sorangium</taxon>
    </lineage>
</organism>
<name>A0A150NZA5_SORCE</name>
<evidence type="ECO:0000313" key="4">
    <source>
        <dbReference type="Proteomes" id="UP000075604"/>
    </source>
</evidence>
<dbReference type="InterPro" id="IPR050807">
    <property type="entry name" value="TransReg_Diox_bact_type"/>
</dbReference>
<dbReference type="CDD" id="cd00093">
    <property type="entry name" value="HTH_XRE"/>
    <property type="match status" value="1"/>
</dbReference>
<sequence length="93" mass="10520">MTDPRLEEVLRYIGANVRRIRIKRGMTQQELADAAGVALRFLQEIERAKSNIGVGVLVKLADVLGVRPGVLFHQRELPPVKRGRPRKARLRAQ</sequence>
<feature type="domain" description="HTH cro/C1-type" evidence="2">
    <location>
        <begin position="17"/>
        <end position="71"/>
    </location>
</feature>
<evidence type="ECO:0000256" key="1">
    <source>
        <dbReference type="ARBA" id="ARBA00023125"/>
    </source>
</evidence>
<dbReference type="Pfam" id="PF01381">
    <property type="entry name" value="HTH_3"/>
    <property type="match status" value="1"/>
</dbReference>
<gene>
    <name evidence="3" type="ORF">BE04_07510</name>
</gene>
<dbReference type="GO" id="GO:0003677">
    <property type="term" value="F:DNA binding"/>
    <property type="evidence" value="ECO:0007669"/>
    <property type="project" value="UniProtKB-KW"/>
</dbReference>
<evidence type="ECO:0000259" key="2">
    <source>
        <dbReference type="PROSITE" id="PS50943"/>
    </source>
</evidence>
<comment type="caution">
    <text evidence="3">The sequence shown here is derived from an EMBL/GenBank/DDBJ whole genome shotgun (WGS) entry which is preliminary data.</text>
</comment>
<protein>
    <submittedName>
        <fullName evidence="3">Cro/Cl family transcriptional regulator</fullName>
    </submittedName>
</protein>
<dbReference type="AlphaFoldDB" id="A0A150NZA5"/>
<dbReference type="EMBL" id="JELX01004501">
    <property type="protein sequence ID" value="KYF47535.1"/>
    <property type="molecule type" value="Genomic_DNA"/>
</dbReference>
<proteinExistence type="predicted"/>
<dbReference type="GO" id="GO:0005829">
    <property type="term" value="C:cytosol"/>
    <property type="evidence" value="ECO:0007669"/>
    <property type="project" value="TreeGrafter"/>
</dbReference>
<dbReference type="Proteomes" id="UP000075604">
    <property type="component" value="Unassembled WGS sequence"/>
</dbReference>
<dbReference type="GO" id="GO:0003700">
    <property type="term" value="F:DNA-binding transcription factor activity"/>
    <property type="evidence" value="ECO:0007669"/>
    <property type="project" value="TreeGrafter"/>
</dbReference>
<dbReference type="PANTHER" id="PTHR46797:SF1">
    <property type="entry name" value="METHYLPHOSPHONATE SYNTHASE"/>
    <property type="match status" value="1"/>
</dbReference>
<reference evidence="3 4" key="1">
    <citation type="submission" date="2014-02" db="EMBL/GenBank/DDBJ databases">
        <title>The small core and large imbalanced accessory genome model reveals a collaborative survival strategy of Sorangium cellulosum strains in nature.</title>
        <authorList>
            <person name="Han K."/>
            <person name="Peng R."/>
            <person name="Blom J."/>
            <person name="Li Y.-Z."/>
        </authorList>
    </citation>
    <scope>NUCLEOTIDE SEQUENCE [LARGE SCALE GENOMIC DNA]</scope>
    <source>
        <strain evidence="3 4">So0157-18</strain>
    </source>
</reference>
<keyword evidence="1" id="KW-0238">DNA-binding</keyword>
<dbReference type="SUPFAM" id="SSF47413">
    <property type="entry name" value="lambda repressor-like DNA-binding domains"/>
    <property type="match status" value="1"/>
</dbReference>
<evidence type="ECO:0000313" key="3">
    <source>
        <dbReference type="EMBL" id="KYF47535.1"/>
    </source>
</evidence>
<dbReference type="SMART" id="SM00530">
    <property type="entry name" value="HTH_XRE"/>
    <property type="match status" value="1"/>
</dbReference>
<dbReference type="InterPro" id="IPR001387">
    <property type="entry name" value="Cro/C1-type_HTH"/>
</dbReference>
<dbReference type="PANTHER" id="PTHR46797">
    <property type="entry name" value="HTH-TYPE TRANSCRIPTIONAL REGULATOR"/>
    <property type="match status" value="1"/>
</dbReference>
<dbReference type="InterPro" id="IPR010982">
    <property type="entry name" value="Lambda_DNA-bd_dom_sf"/>
</dbReference>
<dbReference type="Gene3D" id="1.10.260.40">
    <property type="entry name" value="lambda repressor-like DNA-binding domains"/>
    <property type="match status" value="1"/>
</dbReference>
<dbReference type="PROSITE" id="PS50943">
    <property type="entry name" value="HTH_CROC1"/>
    <property type="match status" value="1"/>
</dbReference>